<dbReference type="Pfam" id="PF08044">
    <property type="entry name" value="DUF1707"/>
    <property type="match status" value="1"/>
</dbReference>
<organism evidence="4 5">
    <name type="scientific">Streptosporangium pseudovulgare</name>
    <dbReference type="NCBI Taxonomy" id="35765"/>
    <lineage>
        <taxon>Bacteria</taxon>
        <taxon>Bacillati</taxon>
        <taxon>Actinomycetota</taxon>
        <taxon>Actinomycetes</taxon>
        <taxon>Streptosporangiales</taxon>
        <taxon>Streptosporangiaceae</taxon>
        <taxon>Streptosporangium</taxon>
    </lineage>
</organism>
<name>A0ABQ2QKU8_9ACTN</name>
<evidence type="ECO:0000313" key="4">
    <source>
        <dbReference type="EMBL" id="GGP83859.1"/>
    </source>
</evidence>
<feature type="compositionally biased region" description="Gly residues" evidence="1">
    <location>
        <begin position="174"/>
        <end position="194"/>
    </location>
</feature>
<dbReference type="InterPro" id="IPR012551">
    <property type="entry name" value="DUF1707_SHOCT-like"/>
</dbReference>
<accession>A0ABQ2QKU8</accession>
<proteinExistence type="predicted"/>
<keyword evidence="2" id="KW-0472">Membrane</keyword>
<feature type="compositionally biased region" description="Gly residues" evidence="1">
    <location>
        <begin position="58"/>
        <end position="70"/>
    </location>
</feature>
<protein>
    <recommendedName>
        <fullName evidence="3">DUF1707 domain-containing protein</fullName>
    </recommendedName>
</protein>
<evidence type="ECO:0000256" key="2">
    <source>
        <dbReference type="SAM" id="Phobius"/>
    </source>
</evidence>
<dbReference type="Proteomes" id="UP000611554">
    <property type="component" value="Unassembled WGS sequence"/>
</dbReference>
<evidence type="ECO:0000313" key="5">
    <source>
        <dbReference type="Proteomes" id="UP000611554"/>
    </source>
</evidence>
<keyword evidence="2" id="KW-1133">Transmembrane helix</keyword>
<comment type="caution">
    <text evidence="4">The sequence shown here is derived from an EMBL/GenBank/DDBJ whole genome shotgun (WGS) entry which is preliminary data.</text>
</comment>
<evidence type="ECO:0000259" key="3">
    <source>
        <dbReference type="Pfam" id="PF08044"/>
    </source>
</evidence>
<evidence type="ECO:0000256" key="1">
    <source>
        <dbReference type="SAM" id="MobiDB-lite"/>
    </source>
</evidence>
<feature type="region of interest" description="Disordered" evidence="1">
    <location>
        <begin position="55"/>
        <end position="97"/>
    </location>
</feature>
<sequence length="229" mass="24728">MTSHDDLRIGDAERDAAVSALREHYARGRLTLEEFGERVDLVLAARTGRELARAGADLPGGYGGRGTGPEGGHEGLTEHAEHAGHGDPGGIHPPRPAWRRHGRPPAFVFLPVMLVAGVAAAGFGVLRILLTVWLVMAVVGMVHRRRARAWGHRRWHPHPHPAAHPMMWGPHSGGRGGWGPGEGGAWGPGEGGAWGPHADGAWPPRPWKHHAWGPHAGHRGRRPGRRRPF</sequence>
<keyword evidence="2" id="KW-0812">Transmembrane</keyword>
<feature type="compositionally biased region" description="Basic and acidic residues" evidence="1">
    <location>
        <begin position="71"/>
        <end position="85"/>
    </location>
</feature>
<reference evidence="5" key="1">
    <citation type="journal article" date="2019" name="Int. J. Syst. Evol. Microbiol.">
        <title>The Global Catalogue of Microorganisms (GCM) 10K type strain sequencing project: providing services to taxonomists for standard genome sequencing and annotation.</title>
        <authorList>
            <consortium name="The Broad Institute Genomics Platform"/>
            <consortium name="The Broad Institute Genome Sequencing Center for Infectious Disease"/>
            <person name="Wu L."/>
            <person name="Ma J."/>
        </authorList>
    </citation>
    <scope>NUCLEOTIDE SEQUENCE [LARGE SCALE GENOMIC DNA]</scope>
    <source>
        <strain evidence="5">JCM 3115</strain>
    </source>
</reference>
<dbReference type="EMBL" id="BMQJ01000002">
    <property type="protein sequence ID" value="GGP83859.1"/>
    <property type="molecule type" value="Genomic_DNA"/>
</dbReference>
<feature type="compositionally biased region" description="Basic residues" evidence="1">
    <location>
        <begin position="206"/>
        <end position="229"/>
    </location>
</feature>
<feature type="region of interest" description="Disordered" evidence="1">
    <location>
        <begin position="174"/>
        <end position="229"/>
    </location>
</feature>
<keyword evidence="5" id="KW-1185">Reference proteome</keyword>
<dbReference type="RefSeq" id="WP_189245347.1">
    <property type="nucleotide sequence ID" value="NZ_BMQJ01000002.1"/>
</dbReference>
<feature type="transmembrane region" description="Helical" evidence="2">
    <location>
        <begin position="106"/>
        <end position="139"/>
    </location>
</feature>
<feature type="domain" description="DUF1707" evidence="3">
    <location>
        <begin position="7"/>
        <end position="59"/>
    </location>
</feature>
<gene>
    <name evidence="4" type="ORF">GCM10010140_11040</name>
</gene>